<protein>
    <submittedName>
        <fullName evidence="2">Uncharacterized protein</fullName>
    </submittedName>
</protein>
<dbReference type="Proteomes" id="UP000178912">
    <property type="component" value="Unassembled WGS sequence"/>
</dbReference>
<accession>A0A1E1KTC3</accession>
<dbReference type="OrthoDB" id="3556674at2759"/>
<evidence type="ECO:0000313" key="3">
    <source>
        <dbReference type="Proteomes" id="UP000178912"/>
    </source>
</evidence>
<evidence type="ECO:0000313" key="2">
    <source>
        <dbReference type="EMBL" id="CZT01258.1"/>
    </source>
</evidence>
<reference evidence="3" key="1">
    <citation type="submission" date="2016-03" db="EMBL/GenBank/DDBJ databases">
        <authorList>
            <person name="Guldener U."/>
        </authorList>
    </citation>
    <scope>NUCLEOTIDE SEQUENCE [LARGE SCALE GENOMIC DNA]</scope>
    <source>
        <strain evidence="3">04CH-RAC-A.6.1</strain>
    </source>
</reference>
<sequence>MFTPGHKDLQNIVSNHNAESEGKEIKVGDKPASGGVCTRSQIIHKKLLCAIQGLYNKYPDLKGIVREEIDAWRSESDEVAEKKDNSPDDDDGSDAEEREDKAEHGQHFDPVYSTSEDGGRPFDKKTGGGLLVTVSPSL</sequence>
<dbReference type="AlphaFoldDB" id="A0A1E1KTC3"/>
<evidence type="ECO:0000256" key="1">
    <source>
        <dbReference type="SAM" id="MobiDB-lite"/>
    </source>
</evidence>
<feature type="compositionally biased region" description="Basic and acidic residues" evidence="1">
    <location>
        <begin position="117"/>
        <end position="126"/>
    </location>
</feature>
<keyword evidence="3" id="KW-1185">Reference proteome</keyword>
<name>A0A1E1KTC3_9HELO</name>
<proteinExistence type="predicted"/>
<organism evidence="2 3">
    <name type="scientific">Rhynchosporium agropyri</name>
    <dbReference type="NCBI Taxonomy" id="914238"/>
    <lineage>
        <taxon>Eukaryota</taxon>
        <taxon>Fungi</taxon>
        <taxon>Dikarya</taxon>
        <taxon>Ascomycota</taxon>
        <taxon>Pezizomycotina</taxon>
        <taxon>Leotiomycetes</taxon>
        <taxon>Helotiales</taxon>
        <taxon>Ploettnerulaceae</taxon>
        <taxon>Rhynchosporium</taxon>
    </lineage>
</organism>
<dbReference type="EMBL" id="FJUX01000050">
    <property type="protein sequence ID" value="CZT01258.1"/>
    <property type="molecule type" value="Genomic_DNA"/>
</dbReference>
<feature type="compositionally biased region" description="Acidic residues" evidence="1">
    <location>
        <begin position="87"/>
        <end position="97"/>
    </location>
</feature>
<feature type="region of interest" description="Disordered" evidence="1">
    <location>
        <begin position="73"/>
        <end position="138"/>
    </location>
</feature>
<feature type="region of interest" description="Disordered" evidence="1">
    <location>
        <begin position="16"/>
        <end position="35"/>
    </location>
</feature>
<feature type="compositionally biased region" description="Basic and acidic residues" evidence="1">
    <location>
        <begin position="73"/>
        <end position="86"/>
    </location>
</feature>
<feature type="compositionally biased region" description="Basic and acidic residues" evidence="1">
    <location>
        <begin position="98"/>
        <end position="107"/>
    </location>
</feature>
<gene>
    <name evidence="2" type="ORF">RAG0_08995</name>
</gene>
<feature type="compositionally biased region" description="Basic and acidic residues" evidence="1">
    <location>
        <begin position="18"/>
        <end position="29"/>
    </location>
</feature>